<sequence length="104" mass="11950">LDLLEQHMRSVHESAVDIARSHGHPLHAHCCFATGWSSIVCVGCQRADCYCCNEQVDAGIWFCFNIPMHWRPPFSGFWINRRTVVVAVHRANNTWKQSSRTILQ</sequence>
<name>A0AAN4ZBH8_9BILA</name>
<feature type="non-terminal residue" evidence="1">
    <location>
        <position position="104"/>
    </location>
</feature>
<organism evidence="1 2">
    <name type="scientific">Pristionchus mayeri</name>
    <dbReference type="NCBI Taxonomy" id="1317129"/>
    <lineage>
        <taxon>Eukaryota</taxon>
        <taxon>Metazoa</taxon>
        <taxon>Ecdysozoa</taxon>
        <taxon>Nematoda</taxon>
        <taxon>Chromadorea</taxon>
        <taxon>Rhabditida</taxon>
        <taxon>Rhabditina</taxon>
        <taxon>Diplogasteromorpha</taxon>
        <taxon>Diplogasteroidea</taxon>
        <taxon>Neodiplogasteridae</taxon>
        <taxon>Pristionchus</taxon>
    </lineage>
</organism>
<keyword evidence="2" id="KW-1185">Reference proteome</keyword>
<dbReference type="EMBL" id="BTRK01000002">
    <property type="protein sequence ID" value="GMR34722.1"/>
    <property type="molecule type" value="Genomic_DNA"/>
</dbReference>
<gene>
    <name evidence="1" type="ORF">PMAYCL1PPCAC_04917</name>
</gene>
<evidence type="ECO:0000313" key="1">
    <source>
        <dbReference type="EMBL" id="GMR34722.1"/>
    </source>
</evidence>
<reference evidence="2" key="1">
    <citation type="submission" date="2022-10" db="EMBL/GenBank/DDBJ databases">
        <title>Genome assembly of Pristionchus species.</title>
        <authorList>
            <person name="Yoshida K."/>
            <person name="Sommer R.J."/>
        </authorList>
    </citation>
    <scope>NUCLEOTIDE SEQUENCE [LARGE SCALE GENOMIC DNA]</scope>
    <source>
        <strain evidence="2">RS5460</strain>
    </source>
</reference>
<evidence type="ECO:0000313" key="2">
    <source>
        <dbReference type="Proteomes" id="UP001328107"/>
    </source>
</evidence>
<protein>
    <submittedName>
        <fullName evidence="1">Uncharacterized protein</fullName>
    </submittedName>
</protein>
<proteinExistence type="predicted"/>
<feature type="non-terminal residue" evidence="1">
    <location>
        <position position="1"/>
    </location>
</feature>
<accession>A0AAN4ZBH8</accession>
<dbReference type="Proteomes" id="UP001328107">
    <property type="component" value="Unassembled WGS sequence"/>
</dbReference>
<dbReference type="AlphaFoldDB" id="A0AAN4ZBH8"/>
<comment type="caution">
    <text evidence="1">The sequence shown here is derived from an EMBL/GenBank/DDBJ whole genome shotgun (WGS) entry which is preliminary data.</text>
</comment>